<keyword evidence="6 10" id="KW-0051">Antiviral defense</keyword>
<comment type="function">
    <text evidence="10">CRISPR (clustered regularly interspaced short palindromic repeat), is an adaptive immune system that provides protection against mobile genetic elements (viruses, transposable elements and conjugative plasmids). CRISPR clusters contain spacers, sequences complementary to antecedent mobile elements, and target invading nucleic acids. CRISPR clusters are transcribed and processed into CRISPR RNA (crRNA). Acts as a dsDNA endonuclease. Involved in the integration of spacer DNA into the CRISPR cassette.</text>
</comment>
<keyword evidence="4 10" id="KW-0378">Hydrolase</keyword>
<keyword evidence="8 10" id="KW-0464">Manganese</keyword>
<keyword evidence="7 10" id="KW-0238">DNA-binding</keyword>
<dbReference type="GO" id="GO:0003677">
    <property type="term" value="F:DNA binding"/>
    <property type="evidence" value="ECO:0007669"/>
    <property type="project" value="UniProtKB-KW"/>
</dbReference>
<evidence type="ECO:0000256" key="7">
    <source>
        <dbReference type="ARBA" id="ARBA00023125"/>
    </source>
</evidence>
<evidence type="ECO:0000313" key="11">
    <source>
        <dbReference type="EMBL" id="SEM02390.1"/>
    </source>
</evidence>
<keyword evidence="2 10" id="KW-0479">Metal-binding</keyword>
<feature type="binding site" evidence="10">
    <location>
        <position position="249"/>
    </location>
    <ligand>
        <name>Mn(2+)</name>
        <dbReference type="ChEBI" id="CHEBI:29035"/>
    </ligand>
</feature>
<evidence type="ECO:0000256" key="1">
    <source>
        <dbReference type="ARBA" id="ARBA00022722"/>
    </source>
</evidence>
<dbReference type="NCBIfam" id="TIGR03640">
    <property type="entry name" value="cas1_DVULG"/>
    <property type="match status" value="1"/>
</dbReference>
<organism evidence="11 12">
    <name type="scientific">Syntrophus gentianae</name>
    <dbReference type="NCBI Taxonomy" id="43775"/>
    <lineage>
        <taxon>Bacteria</taxon>
        <taxon>Pseudomonadati</taxon>
        <taxon>Thermodesulfobacteriota</taxon>
        <taxon>Syntrophia</taxon>
        <taxon>Syntrophales</taxon>
        <taxon>Syntrophaceae</taxon>
        <taxon>Syntrophus</taxon>
    </lineage>
</organism>
<dbReference type="NCBIfam" id="TIGR00287">
    <property type="entry name" value="cas1"/>
    <property type="match status" value="1"/>
</dbReference>
<evidence type="ECO:0000256" key="6">
    <source>
        <dbReference type="ARBA" id="ARBA00023118"/>
    </source>
</evidence>
<keyword evidence="12" id="KW-1185">Reference proteome</keyword>
<feature type="binding site" evidence="10">
    <location>
        <position position="234"/>
    </location>
    <ligand>
        <name>Mn(2+)</name>
        <dbReference type="ChEBI" id="CHEBI:29035"/>
    </ligand>
</feature>
<dbReference type="Pfam" id="PF01867">
    <property type="entry name" value="Cas_Cas1"/>
    <property type="match status" value="1"/>
</dbReference>
<keyword evidence="5 10" id="KW-0460">Magnesium</keyword>
<keyword evidence="3 10" id="KW-0255">Endonuclease</keyword>
<evidence type="ECO:0000256" key="4">
    <source>
        <dbReference type="ARBA" id="ARBA00022801"/>
    </source>
</evidence>
<dbReference type="InterPro" id="IPR002729">
    <property type="entry name" value="CRISPR-assoc_Cas1"/>
</dbReference>
<dbReference type="GO" id="GO:0016787">
    <property type="term" value="F:hydrolase activity"/>
    <property type="evidence" value="ECO:0007669"/>
    <property type="project" value="UniProtKB-KW"/>
</dbReference>
<comment type="cofactor">
    <cofactor evidence="10">
        <name>Mg(2+)</name>
        <dbReference type="ChEBI" id="CHEBI:18420"/>
    </cofactor>
    <cofactor evidence="10">
        <name>Mn(2+)</name>
        <dbReference type="ChEBI" id="CHEBI:29035"/>
    </cofactor>
</comment>
<dbReference type="GO" id="GO:0004520">
    <property type="term" value="F:DNA endonuclease activity"/>
    <property type="evidence" value="ECO:0007669"/>
    <property type="project" value="InterPro"/>
</dbReference>
<feature type="binding site" evidence="10">
    <location>
        <position position="166"/>
    </location>
    <ligand>
        <name>Mn(2+)</name>
        <dbReference type="ChEBI" id="CHEBI:29035"/>
    </ligand>
</feature>
<dbReference type="EMBL" id="FOBS01000002">
    <property type="protein sequence ID" value="SEM02390.1"/>
    <property type="molecule type" value="Genomic_DNA"/>
</dbReference>
<reference evidence="11 12" key="1">
    <citation type="submission" date="2016-10" db="EMBL/GenBank/DDBJ databases">
        <authorList>
            <person name="de Groot N.N."/>
        </authorList>
    </citation>
    <scope>NUCLEOTIDE SEQUENCE [LARGE SCALE GENOMIC DNA]</scope>
    <source>
        <strain evidence="11 12">DSM 8423</strain>
    </source>
</reference>
<dbReference type="HAMAP" id="MF_01470">
    <property type="entry name" value="Cas1"/>
    <property type="match status" value="1"/>
</dbReference>
<dbReference type="Proteomes" id="UP000198744">
    <property type="component" value="Unassembled WGS sequence"/>
</dbReference>
<evidence type="ECO:0000256" key="8">
    <source>
        <dbReference type="ARBA" id="ARBA00023211"/>
    </source>
</evidence>
<dbReference type="GO" id="GO:0051607">
    <property type="term" value="P:defense response to virus"/>
    <property type="evidence" value="ECO:0007669"/>
    <property type="project" value="UniProtKB-UniRule"/>
</dbReference>
<dbReference type="Gene3D" id="1.20.120.920">
    <property type="entry name" value="CRISPR-associated endonuclease Cas1, C-terminal domain"/>
    <property type="match status" value="1"/>
</dbReference>
<sequence>MEEHLNTLFITTQGAYLSKEEEAVIVKVAGKVRHRVSVNNLEGIVCFGNVDCSPYLMGFCAQKNVFIIFLSEHGRFLARVQGPTSKNDLLRREQYLRTDDPKFSTDMARCIISGKIINYCNVLKRALRDNRDKINAERVWQVVSHLGRCLLSVEQEKSLDNLRKTEGYATHRYFSVFNELILMQKENFPFEERTRRPPLDPVNCLLSFAYSLLDHDIRSALESVGLDPTAGFLHRDQPGRPGLAMDLMEEFRPFIVDRLVLSLINSLRVHVKGFHKSDTGAVLMDDETRRTLLVAYQDEKLKELLHLFLDEKISIKLLFHVQAMLLSRYLCGDLDRYQPFIYR</sequence>
<dbReference type="InterPro" id="IPR042211">
    <property type="entry name" value="CRISPR-assoc_Cas1_N"/>
</dbReference>
<dbReference type="RefSeq" id="WP_093882136.1">
    <property type="nucleotide sequence ID" value="NZ_FOBS01000002.1"/>
</dbReference>
<accession>A0A1H7UZL0</accession>
<keyword evidence="1 10" id="KW-0540">Nuclease</keyword>
<dbReference type="STRING" id="43775.SAMN04489760_102217"/>
<dbReference type="Gene3D" id="3.100.10.20">
    <property type="entry name" value="CRISPR-associated endonuclease Cas1, N-terminal domain"/>
    <property type="match status" value="1"/>
</dbReference>
<proteinExistence type="inferred from homology"/>
<dbReference type="AlphaFoldDB" id="A0A1H7UZL0"/>
<evidence type="ECO:0000256" key="3">
    <source>
        <dbReference type="ARBA" id="ARBA00022759"/>
    </source>
</evidence>
<dbReference type="EC" id="3.1.-.-" evidence="10"/>
<dbReference type="InterPro" id="IPR050646">
    <property type="entry name" value="Cas1"/>
</dbReference>
<dbReference type="InterPro" id="IPR019856">
    <property type="entry name" value="CRISPR-assoc_Cas1_DVULG"/>
</dbReference>
<dbReference type="PANTHER" id="PTHR34353">
    <property type="entry name" value="CRISPR-ASSOCIATED ENDONUCLEASE CAS1 1"/>
    <property type="match status" value="1"/>
</dbReference>
<evidence type="ECO:0000313" key="12">
    <source>
        <dbReference type="Proteomes" id="UP000198744"/>
    </source>
</evidence>
<gene>
    <name evidence="10" type="primary">cas1</name>
    <name evidence="11" type="ORF">SAMN04489760_102217</name>
</gene>
<dbReference type="InterPro" id="IPR042206">
    <property type="entry name" value="CRISPR-assoc_Cas1_C"/>
</dbReference>
<dbReference type="GO" id="GO:0046872">
    <property type="term" value="F:metal ion binding"/>
    <property type="evidence" value="ECO:0007669"/>
    <property type="project" value="UniProtKB-UniRule"/>
</dbReference>
<name>A0A1H7UZL0_9BACT</name>
<evidence type="ECO:0000256" key="10">
    <source>
        <dbReference type="HAMAP-Rule" id="MF_01470"/>
    </source>
</evidence>
<evidence type="ECO:0000256" key="9">
    <source>
        <dbReference type="ARBA" id="ARBA00038592"/>
    </source>
</evidence>
<evidence type="ECO:0000256" key="5">
    <source>
        <dbReference type="ARBA" id="ARBA00022842"/>
    </source>
</evidence>
<evidence type="ECO:0000256" key="2">
    <source>
        <dbReference type="ARBA" id="ARBA00022723"/>
    </source>
</evidence>
<dbReference type="GO" id="GO:0043571">
    <property type="term" value="P:maintenance of CRISPR repeat elements"/>
    <property type="evidence" value="ECO:0007669"/>
    <property type="project" value="UniProtKB-UniRule"/>
</dbReference>
<protein>
    <recommendedName>
        <fullName evidence="10">CRISPR-associated endonuclease Cas1</fullName>
        <ecNumber evidence="10">3.1.-.-</ecNumber>
    </recommendedName>
</protein>
<comment type="subunit">
    <text evidence="9 10">Homodimer, forms a heterotetramer with a Cas2 homodimer.</text>
</comment>
<comment type="similarity">
    <text evidence="10">Belongs to the CRISPR-associated endonuclease Cas1 family.</text>
</comment>
<dbReference type="OrthoDB" id="9803119at2"/>
<dbReference type="PANTHER" id="PTHR34353:SF2">
    <property type="entry name" value="CRISPR-ASSOCIATED ENDONUCLEASE CAS1 1"/>
    <property type="match status" value="1"/>
</dbReference>